<evidence type="ECO:0000313" key="2">
    <source>
        <dbReference type="EMBL" id="MDM0046076.1"/>
    </source>
</evidence>
<keyword evidence="3" id="KW-1185">Reference proteome</keyword>
<proteinExistence type="predicted"/>
<keyword evidence="1" id="KW-1133">Transmembrane helix</keyword>
<gene>
    <name evidence="2" type="ORF">QTH91_16420</name>
</gene>
<evidence type="ECO:0000256" key="1">
    <source>
        <dbReference type="SAM" id="Phobius"/>
    </source>
</evidence>
<organism evidence="2 3">
    <name type="scientific">Variovorax dokdonensis</name>
    <dbReference type="NCBI Taxonomy" id="344883"/>
    <lineage>
        <taxon>Bacteria</taxon>
        <taxon>Pseudomonadati</taxon>
        <taxon>Pseudomonadota</taxon>
        <taxon>Betaproteobacteria</taxon>
        <taxon>Burkholderiales</taxon>
        <taxon>Comamonadaceae</taxon>
        <taxon>Variovorax</taxon>
    </lineage>
</organism>
<reference evidence="2" key="1">
    <citation type="submission" date="2023-06" db="EMBL/GenBank/DDBJ databases">
        <authorList>
            <person name="Jiang Y."/>
            <person name="Liu Q."/>
        </authorList>
    </citation>
    <scope>NUCLEOTIDE SEQUENCE</scope>
    <source>
        <strain evidence="2">CGMCC 1.12089</strain>
    </source>
</reference>
<evidence type="ECO:0000313" key="3">
    <source>
        <dbReference type="Proteomes" id="UP001174908"/>
    </source>
</evidence>
<accession>A0ABT7NDQ4</accession>
<comment type="caution">
    <text evidence="2">The sequence shown here is derived from an EMBL/GenBank/DDBJ whole genome shotgun (WGS) entry which is preliminary data.</text>
</comment>
<feature type="transmembrane region" description="Helical" evidence="1">
    <location>
        <begin position="150"/>
        <end position="168"/>
    </location>
</feature>
<keyword evidence="1" id="KW-0472">Membrane</keyword>
<name>A0ABT7NDQ4_9BURK</name>
<dbReference type="EMBL" id="JASZYV010000003">
    <property type="protein sequence ID" value="MDM0046076.1"/>
    <property type="molecule type" value="Genomic_DNA"/>
</dbReference>
<sequence>MVLNPALDALNERLSFAEMLVTLVRQRCAETGATRTSRTGLQLRVPVDERPSVRRGLDALIDLGVLGTNGEDIGLTMQGRTFLAYCRRLRGEPTGPNELRDLNVVHRIVTSIEDDARLDSDQSPDEVRTLPGRLEEEFRERHKSGSSSKLWIVIALVLALVGVILLALPPH</sequence>
<protein>
    <submittedName>
        <fullName evidence="2">Uncharacterized protein</fullName>
    </submittedName>
</protein>
<dbReference type="Proteomes" id="UP001174908">
    <property type="component" value="Unassembled WGS sequence"/>
</dbReference>
<dbReference type="RefSeq" id="WP_286661168.1">
    <property type="nucleotide sequence ID" value="NZ_JASZYV010000003.1"/>
</dbReference>
<keyword evidence="1" id="KW-0812">Transmembrane</keyword>